<proteinExistence type="predicted"/>
<feature type="transmembrane region" description="Helical" evidence="1">
    <location>
        <begin position="44"/>
        <end position="66"/>
    </location>
</feature>
<keyword evidence="1" id="KW-1133">Transmembrane helix</keyword>
<evidence type="ECO:0000313" key="2">
    <source>
        <dbReference type="EMBL" id="WCT13089.1"/>
    </source>
</evidence>
<keyword evidence="1" id="KW-0472">Membrane</keyword>
<organism evidence="2 3">
    <name type="scientific">Mucilaginibacter jinjuensis</name>
    <dbReference type="NCBI Taxonomy" id="1176721"/>
    <lineage>
        <taxon>Bacteria</taxon>
        <taxon>Pseudomonadati</taxon>
        <taxon>Bacteroidota</taxon>
        <taxon>Sphingobacteriia</taxon>
        <taxon>Sphingobacteriales</taxon>
        <taxon>Sphingobacteriaceae</taxon>
        <taxon>Mucilaginibacter</taxon>
    </lineage>
</organism>
<dbReference type="RefSeq" id="WP_273631358.1">
    <property type="nucleotide sequence ID" value="NZ_CP117167.1"/>
</dbReference>
<name>A0ABY7TA63_9SPHI</name>
<reference evidence="2 3" key="1">
    <citation type="submission" date="2023-02" db="EMBL/GenBank/DDBJ databases">
        <title>Genome sequence of Mucilaginibacter jinjuensis strain KACC 16571.</title>
        <authorList>
            <person name="Kim S."/>
            <person name="Heo J."/>
            <person name="Kwon S.-W."/>
        </authorList>
    </citation>
    <scope>NUCLEOTIDE SEQUENCE [LARGE SCALE GENOMIC DNA]</scope>
    <source>
        <strain evidence="2 3">KACC 16571</strain>
    </source>
</reference>
<dbReference type="PANTHER" id="PTHR37947:SF1">
    <property type="entry name" value="BLL2462 PROTEIN"/>
    <property type="match status" value="1"/>
</dbReference>
<gene>
    <name evidence="2" type="ORF">PQO05_03970</name>
</gene>
<keyword evidence="1" id="KW-0812">Transmembrane</keyword>
<dbReference type="InterPro" id="IPR036465">
    <property type="entry name" value="vWFA_dom_sf"/>
</dbReference>
<dbReference type="Gene3D" id="3.40.50.410">
    <property type="entry name" value="von Willebrand factor, type A domain"/>
    <property type="match status" value="1"/>
</dbReference>
<accession>A0ABY7TA63</accession>
<dbReference type="EMBL" id="CP117167">
    <property type="protein sequence ID" value="WCT13089.1"/>
    <property type="molecule type" value="Genomic_DNA"/>
</dbReference>
<sequence>MLFLFSVTWGTISGWWALPCLAVGILYAWLLYKQPTHLSNRFRYGLAVVRALAVTIIALLLLSPLVKTVSYQPQKPLVLIAQDNSASIAKFNPAGTNLKQVVADLDKLKETLGDKYDVREFHFDKNLQPGLSSGFKGKQTDVSSALHQLNEQYVNQNIGALILATDGLYNQGSDPQYEARNLKASIYTVALGDTTIRRDLRISNINYNKTALLGNDFELEVETEAYLSAGETMQLNVTEDGKSVQTKNIPIDVNNWHKTIPLKLNADKKGLHKFTFNLAPVKNEVSLQNNTETIYIDDLDARQKILLVYSSPHPDISTIKQSIENNRNYELKTVSVDDLSKVKLSDYNLLILHQVTLSTTPTLQKYISSGTTPVWYMAGAQTNILDFDLQQKLIKITANRPDLQEAFALPQTDFSSFTLSDSVLNKLKQFPPLLAPFGSYNAGSTAAVLFKQKIGNIVTQYPLWAFEDDRGRRTAVLTGEGLWRWQLAEYQLYGNHNALDELLSQSIQYLTANANRQRFRVYTAKNVFDESEHVLINAELYNEALALVNTPDVKLDLKDQKGKNYSYQFSRAGQSYQLDAGILVPGEYTYTATTQIGKQKLSASGQFSVKSIDLEARQSTANHQLLRNLSKQSGGQMLRPTEIGKLTQLIRQNENIKTLVNEDKRYNDLIDIKWVFVLILALLSAEWFLRKREGEI</sequence>
<protein>
    <recommendedName>
        <fullName evidence="4">VWA domain-containing protein</fullName>
    </recommendedName>
</protein>
<dbReference type="InterPro" id="IPR029062">
    <property type="entry name" value="Class_I_gatase-like"/>
</dbReference>
<dbReference type="PANTHER" id="PTHR37947">
    <property type="entry name" value="BLL2462 PROTEIN"/>
    <property type="match status" value="1"/>
</dbReference>
<keyword evidence="3" id="KW-1185">Reference proteome</keyword>
<evidence type="ECO:0000313" key="3">
    <source>
        <dbReference type="Proteomes" id="UP001216139"/>
    </source>
</evidence>
<feature type="transmembrane region" description="Helical" evidence="1">
    <location>
        <begin position="12"/>
        <end position="32"/>
    </location>
</feature>
<dbReference type="SUPFAM" id="SSF53300">
    <property type="entry name" value="vWA-like"/>
    <property type="match status" value="1"/>
</dbReference>
<evidence type="ECO:0000256" key="1">
    <source>
        <dbReference type="SAM" id="Phobius"/>
    </source>
</evidence>
<evidence type="ECO:0008006" key="4">
    <source>
        <dbReference type="Google" id="ProtNLM"/>
    </source>
</evidence>
<dbReference type="SUPFAM" id="SSF52317">
    <property type="entry name" value="Class I glutamine amidotransferase-like"/>
    <property type="match status" value="1"/>
</dbReference>
<dbReference type="Proteomes" id="UP001216139">
    <property type="component" value="Chromosome"/>
</dbReference>